<evidence type="ECO:0000313" key="19">
    <source>
        <dbReference type="EMBL" id="OAG29986.1"/>
    </source>
</evidence>
<dbReference type="SUPFAM" id="SSF88723">
    <property type="entry name" value="PIN domain-like"/>
    <property type="match status" value="1"/>
</dbReference>
<dbReference type="CDD" id="cd09907">
    <property type="entry name" value="H3TH_FEN1-Euk"/>
    <property type="match status" value="1"/>
</dbReference>
<dbReference type="InterPro" id="IPR023426">
    <property type="entry name" value="Flap_endonuc"/>
</dbReference>
<evidence type="ECO:0000256" key="1">
    <source>
        <dbReference type="ARBA" id="ARBA00022553"/>
    </source>
</evidence>
<keyword evidence="7 16" id="KW-0378">Hydrolase</keyword>
<dbReference type="FunFam" id="3.40.50.1010:FF:000016">
    <property type="entry name" value="Flap endonuclease 1"/>
    <property type="match status" value="1"/>
</dbReference>
<dbReference type="GO" id="GO:0000287">
    <property type="term" value="F:magnesium ion binding"/>
    <property type="evidence" value="ECO:0007669"/>
    <property type="project" value="UniProtKB-UniRule"/>
</dbReference>
<feature type="domain" description="XPG N-terminal" evidence="18">
    <location>
        <begin position="1"/>
        <end position="107"/>
    </location>
</feature>
<keyword evidence="5 16" id="KW-0255">Endonuclease</keyword>
<dbReference type="SMART" id="SM00485">
    <property type="entry name" value="XPGN"/>
    <property type="match status" value="1"/>
</dbReference>
<dbReference type="PANTHER" id="PTHR11081">
    <property type="entry name" value="FLAP ENDONUCLEASE FAMILY MEMBER"/>
    <property type="match status" value="1"/>
</dbReference>
<proteinExistence type="inferred from homology"/>
<evidence type="ECO:0000256" key="10">
    <source>
        <dbReference type="ARBA" id="ARBA00023128"/>
    </source>
</evidence>
<keyword evidence="20" id="KW-1185">Reference proteome</keyword>
<dbReference type="GO" id="GO:0006284">
    <property type="term" value="P:base-excision repair"/>
    <property type="evidence" value="ECO:0007669"/>
    <property type="project" value="UniProtKB-UniRule"/>
</dbReference>
<dbReference type="SMART" id="SM00484">
    <property type="entry name" value="XPGI"/>
    <property type="match status" value="1"/>
</dbReference>
<dbReference type="InterPro" id="IPR006084">
    <property type="entry name" value="XPG/Rad2"/>
</dbReference>
<evidence type="ECO:0000256" key="7">
    <source>
        <dbReference type="ARBA" id="ARBA00022801"/>
    </source>
</evidence>
<dbReference type="Gene3D" id="3.40.50.1010">
    <property type="entry name" value="5'-nuclease"/>
    <property type="match status" value="1"/>
</dbReference>
<dbReference type="GO" id="GO:0003677">
    <property type="term" value="F:DNA binding"/>
    <property type="evidence" value="ECO:0007669"/>
    <property type="project" value="UniProtKB-UniRule"/>
</dbReference>
<feature type="domain" description="XPG-I" evidence="17">
    <location>
        <begin position="143"/>
        <end position="215"/>
    </location>
</feature>
<keyword evidence="2 16" id="KW-0235">DNA replication</keyword>
<dbReference type="InterPro" id="IPR008918">
    <property type="entry name" value="HhH2"/>
</dbReference>
<evidence type="ECO:0000256" key="4">
    <source>
        <dbReference type="ARBA" id="ARBA00022723"/>
    </source>
</evidence>
<dbReference type="AlphaFoldDB" id="A0A177EE46"/>
<comment type="function">
    <text evidence="13 16">Structure-specific nuclease with 5'-flap endonuclease and 5'-3' exonuclease activities involved in DNA replication and repair. During DNA replication, cleaves the 5'-overhanging flap structure that is generated by displacement synthesis when DNA polymerase encounters the 5'-end of a downstream Okazaki fragment. It enters the flap from the 5'-end and then tracks to cleave the flap base, leaving a nick for ligation. Also involved in the long patch base excision repair (LP-BER) pathway, by cleaving within the apurinic/apyrimidinic (AP) site-terminated flap. Acts as a genome stabilization factor that prevents flaps from equilibrating into structures that lead to duplications and deletions. Also possesses 5'-3' exonuclease activity on nicked or gapped double-stranded DNA, and exhibits RNase H activity. Also involved in replication and repair of rDNA and in repairing mitochondrial DNA.</text>
</comment>
<dbReference type="STRING" id="1805483.A0A177EE46"/>
<evidence type="ECO:0000256" key="8">
    <source>
        <dbReference type="ARBA" id="ARBA00022839"/>
    </source>
</evidence>
<dbReference type="PANTHER" id="PTHR11081:SF9">
    <property type="entry name" value="FLAP ENDONUCLEASE 1"/>
    <property type="match status" value="1"/>
</dbReference>
<dbReference type="Gene3D" id="1.10.150.20">
    <property type="entry name" value="5' to 3' exonuclease, C-terminal subdomain"/>
    <property type="match status" value="1"/>
</dbReference>
<dbReference type="GO" id="GO:0017108">
    <property type="term" value="F:5'-flap endonuclease activity"/>
    <property type="evidence" value="ECO:0007669"/>
    <property type="project" value="UniProtKB-UniRule"/>
</dbReference>
<gene>
    <name evidence="19" type="ORF">NEDG_01533</name>
</gene>
<organism evidence="19 20">
    <name type="scientific">Nematocida displodere</name>
    <dbReference type="NCBI Taxonomy" id="1805483"/>
    <lineage>
        <taxon>Eukaryota</taxon>
        <taxon>Fungi</taxon>
        <taxon>Fungi incertae sedis</taxon>
        <taxon>Microsporidia</taxon>
        <taxon>Nematocida</taxon>
    </lineage>
</organism>
<dbReference type="GO" id="GO:0043137">
    <property type="term" value="P:DNA replication, removal of RNA primer"/>
    <property type="evidence" value="ECO:0007669"/>
    <property type="project" value="UniProtKB-UniRule"/>
</dbReference>
<evidence type="ECO:0000256" key="16">
    <source>
        <dbReference type="HAMAP-Rule" id="MF_03140"/>
    </source>
</evidence>
<evidence type="ECO:0000256" key="15">
    <source>
        <dbReference type="ARBA" id="ARBA00063178"/>
    </source>
</evidence>
<dbReference type="InterPro" id="IPR006085">
    <property type="entry name" value="XPG_DNA_repair_N"/>
</dbReference>
<dbReference type="InterPro" id="IPR036279">
    <property type="entry name" value="5-3_exonuclease_C_sf"/>
</dbReference>
<dbReference type="RefSeq" id="XP_067544538.1">
    <property type="nucleotide sequence ID" value="XM_067688951.1"/>
</dbReference>
<evidence type="ECO:0000256" key="12">
    <source>
        <dbReference type="ARBA" id="ARBA00023242"/>
    </source>
</evidence>
<dbReference type="VEuPathDB" id="MicrosporidiaDB:NEDG_01533"/>
<evidence type="ECO:0000313" key="20">
    <source>
        <dbReference type="Proteomes" id="UP000185944"/>
    </source>
</evidence>
<keyword evidence="6 16" id="KW-0227">DNA damage</keyword>
<evidence type="ECO:0000256" key="3">
    <source>
        <dbReference type="ARBA" id="ARBA00022722"/>
    </source>
</evidence>
<keyword evidence="11 16" id="KW-0234">DNA repair</keyword>
<dbReference type="HAMAP" id="MF_00614">
    <property type="entry name" value="Fen"/>
    <property type="match status" value="1"/>
</dbReference>
<dbReference type="InterPro" id="IPR019974">
    <property type="entry name" value="XPG_CS"/>
</dbReference>
<evidence type="ECO:0000256" key="5">
    <source>
        <dbReference type="ARBA" id="ARBA00022759"/>
    </source>
</evidence>
<protein>
    <recommendedName>
        <fullName evidence="16">Flap endonuclease 1</fullName>
        <shortName evidence="16">FEN-1</shortName>
        <ecNumber evidence="16">3.1.-.-</ecNumber>
    </recommendedName>
    <alternativeName>
        <fullName evidence="16">Flap structure-specific endonuclease 1</fullName>
    </alternativeName>
</protein>
<dbReference type="Proteomes" id="UP000185944">
    <property type="component" value="Unassembled WGS sequence"/>
</dbReference>
<dbReference type="GeneID" id="93647883"/>
<dbReference type="SMART" id="SM00279">
    <property type="entry name" value="HhH2"/>
    <property type="match status" value="1"/>
</dbReference>
<keyword evidence="10 16" id="KW-0496">Mitochondrion</keyword>
<name>A0A177EE46_9MICR</name>
<comment type="cofactor">
    <cofactor evidence="16">
        <name>Mg(2+)</name>
        <dbReference type="ChEBI" id="CHEBI:18420"/>
    </cofactor>
    <text evidence="16">Binds 2 magnesium ions per subunit. They probably participate in the reaction catalyzed by the enzyme. May bind an additional third magnesium ion after substrate binding.</text>
</comment>
<dbReference type="GO" id="GO:0005654">
    <property type="term" value="C:nucleoplasm"/>
    <property type="evidence" value="ECO:0007669"/>
    <property type="project" value="UniProtKB-SubCell"/>
</dbReference>
<dbReference type="InterPro" id="IPR006086">
    <property type="entry name" value="XPG-I_dom"/>
</dbReference>
<dbReference type="SUPFAM" id="SSF47807">
    <property type="entry name" value="5' to 3' exonuclease, C-terminal subdomain"/>
    <property type="match status" value="1"/>
</dbReference>
<evidence type="ECO:0000256" key="9">
    <source>
        <dbReference type="ARBA" id="ARBA00022842"/>
    </source>
</evidence>
<keyword evidence="4 16" id="KW-0479">Metal-binding</keyword>
<keyword evidence="8 16" id="KW-0269">Exonuclease</keyword>
<dbReference type="FunFam" id="1.10.150.20:FF:000009">
    <property type="entry name" value="Flap endonuclease 1"/>
    <property type="match status" value="1"/>
</dbReference>
<dbReference type="Pfam" id="PF00867">
    <property type="entry name" value="XPG_I"/>
    <property type="match status" value="1"/>
</dbReference>
<dbReference type="OrthoDB" id="1937206at2759"/>
<dbReference type="GO" id="GO:0005730">
    <property type="term" value="C:nucleolus"/>
    <property type="evidence" value="ECO:0007669"/>
    <property type="project" value="UniProtKB-SubCell"/>
</dbReference>
<comment type="caution">
    <text evidence="19">The sequence shown here is derived from an EMBL/GenBank/DDBJ whole genome shotgun (WGS) entry which is preliminary data.</text>
</comment>
<comment type="similarity">
    <text evidence="14 16">Belongs to the XPG/RAD2 endonuclease family. FEN1 subfamily.</text>
</comment>
<dbReference type="PRINTS" id="PR00853">
    <property type="entry name" value="XPGRADSUPER"/>
</dbReference>
<dbReference type="PROSITE" id="PS00841">
    <property type="entry name" value="XPG_1"/>
    <property type="match status" value="1"/>
</dbReference>
<keyword evidence="3 16" id="KW-0540">Nuclease</keyword>
<dbReference type="InterPro" id="IPR029060">
    <property type="entry name" value="PIN-like_dom_sf"/>
</dbReference>
<evidence type="ECO:0000256" key="6">
    <source>
        <dbReference type="ARBA" id="ARBA00022763"/>
    </source>
</evidence>
<dbReference type="EMBL" id="LTDL01000038">
    <property type="protein sequence ID" value="OAG29986.1"/>
    <property type="molecule type" value="Genomic_DNA"/>
</dbReference>
<reference evidence="19 20" key="1">
    <citation type="submission" date="2016-02" db="EMBL/GenBank/DDBJ databases">
        <title>Discovery of a natural microsporidian pathogen with a broad tissue tropism in Caenorhabditis elegans.</title>
        <authorList>
            <person name="Luallen R.J."/>
            <person name="Reinke A.W."/>
            <person name="Tong L."/>
            <person name="Botts M.R."/>
            <person name="Felix M.-A."/>
            <person name="Troemel E.R."/>
        </authorList>
    </citation>
    <scope>NUCLEOTIDE SEQUENCE [LARGE SCALE GENOMIC DNA]</scope>
    <source>
        <strain evidence="19 20">JUm2807</strain>
    </source>
</reference>
<evidence type="ECO:0000259" key="18">
    <source>
        <dbReference type="SMART" id="SM00485"/>
    </source>
</evidence>
<dbReference type="Pfam" id="PF00752">
    <property type="entry name" value="XPG_N"/>
    <property type="match status" value="1"/>
</dbReference>
<dbReference type="GO" id="GO:0008409">
    <property type="term" value="F:5'-3' exonuclease activity"/>
    <property type="evidence" value="ECO:0007669"/>
    <property type="project" value="UniProtKB-UniRule"/>
</dbReference>
<dbReference type="CDD" id="cd09867">
    <property type="entry name" value="PIN_FEN1"/>
    <property type="match status" value="1"/>
</dbReference>
<dbReference type="GO" id="GO:0005739">
    <property type="term" value="C:mitochondrion"/>
    <property type="evidence" value="ECO:0007669"/>
    <property type="project" value="UniProtKB-SubCell"/>
</dbReference>
<keyword evidence="1 16" id="KW-0597">Phosphoprotein</keyword>
<comment type="subunit">
    <text evidence="15">Interacts with PCNA1 and PCNA2. Three molecules of FEN1 bind to one PCNA trimer with each molecule binding to one PCNA monomer. PCNA stimulates the nuclease activity without altering cleavage specificity.</text>
</comment>
<evidence type="ECO:0000256" key="11">
    <source>
        <dbReference type="ARBA" id="ARBA00023204"/>
    </source>
</evidence>
<evidence type="ECO:0000256" key="14">
    <source>
        <dbReference type="ARBA" id="ARBA00034726"/>
    </source>
</evidence>
<comment type="subcellular location">
    <subcellularLocation>
        <location evidence="16">Nucleus</location>
        <location evidence="16">Nucleolus</location>
    </subcellularLocation>
    <subcellularLocation>
        <location evidence="16">Nucleus</location>
        <location evidence="16">Nucleoplasm</location>
    </subcellularLocation>
    <subcellularLocation>
        <location evidence="16">Mitochondrion</location>
    </subcellularLocation>
    <text evidence="16">Resides mostly in the nucleoli and relocalizes to the nucleoplasm upon DNA damage.</text>
</comment>
<evidence type="ECO:0000256" key="2">
    <source>
        <dbReference type="ARBA" id="ARBA00022705"/>
    </source>
</evidence>
<keyword evidence="9 16" id="KW-0460">Magnesium</keyword>
<evidence type="ECO:0000256" key="13">
    <source>
        <dbReference type="ARBA" id="ARBA00029382"/>
    </source>
</evidence>
<dbReference type="EC" id="3.1.-.-" evidence="16"/>
<sequence length="343" mass="37812">MGIHRLSEVIKERAPKATLTTGIEKYRRWKVAIDGSMVIYQTLIAIRYGQETLANAEGNTTAHLQGILYKTVNLLEKGITPVFVFDGAAPELKENVLSKRRELKKKAESALAQATTEQEIEKFAKRAVRATKYHTDTAQALLAALGVPYVIAPGEAEAYCAMLNQTGQVNGVVSEDMDSLAFGATVLLRNFLPSVMKKGSITEITLAKVLEGMELNNEEFIDLCILLGCDYCDSPKGVGPKKAYELIKEHKSIDQAISAGKIQPPEGWKYSDARALFQASAEEVVHDTFQLRPHSPEALTKFLVENNGFDGQKVNNVISRLTINEKKNKQTGLTRFAIVGKKK</sequence>
<keyword evidence="12 16" id="KW-0539">Nucleus</keyword>
<evidence type="ECO:0000259" key="17">
    <source>
        <dbReference type="SMART" id="SM00484"/>
    </source>
</evidence>
<accession>A0A177EE46</accession>